<evidence type="ECO:0000313" key="10">
    <source>
        <dbReference type="Proteomes" id="UP001164187"/>
    </source>
</evidence>
<protein>
    <recommendedName>
        <fullName evidence="7">Cobalt-precorrin-2 C(20)-methyltransferase</fullName>
        <ecNumber evidence="7">2.1.1.151</ecNumber>
    </recommendedName>
</protein>
<accession>A0ABY7JRK0</accession>
<feature type="domain" description="Tetrapyrrole methylase" evidence="8">
    <location>
        <begin position="6"/>
        <end position="212"/>
    </location>
</feature>
<dbReference type="GO" id="GO:0032259">
    <property type="term" value="P:methylation"/>
    <property type="evidence" value="ECO:0007669"/>
    <property type="project" value="UniProtKB-KW"/>
</dbReference>
<dbReference type="SUPFAM" id="SSF53790">
    <property type="entry name" value="Tetrapyrrole methylase"/>
    <property type="match status" value="1"/>
</dbReference>
<dbReference type="NCBIfam" id="TIGR01467">
    <property type="entry name" value="cobI_cbiL"/>
    <property type="match status" value="1"/>
</dbReference>
<organism evidence="9 10">
    <name type="scientific">Peptostreptococcus equinus</name>
    <dbReference type="NCBI Taxonomy" id="3003601"/>
    <lineage>
        <taxon>Bacteria</taxon>
        <taxon>Bacillati</taxon>
        <taxon>Bacillota</taxon>
        <taxon>Clostridia</taxon>
        <taxon>Peptostreptococcales</taxon>
        <taxon>Peptostreptococcaceae</taxon>
        <taxon>Peptostreptococcus</taxon>
    </lineage>
</organism>
<comment type="similarity">
    <text evidence="2 7">Belongs to the precorrin methyltransferase family.</text>
</comment>
<keyword evidence="10" id="KW-1185">Reference proteome</keyword>
<evidence type="ECO:0000259" key="8">
    <source>
        <dbReference type="Pfam" id="PF00590"/>
    </source>
</evidence>
<dbReference type="InterPro" id="IPR006364">
    <property type="entry name" value="CobI/CbiL/CobIJ_dom"/>
</dbReference>
<evidence type="ECO:0000256" key="5">
    <source>
        <dbReference type="ARBA" id="ARBA00022679"/>
    </source>
</evidence>
<evidence type="ECO:0000256" key="3">
    <source>
        <dbReference type="ARBA" id="ARBA00022573"/>
    </source>
</evidence>
<dbReference type="InterPro" id="IPR000878">
    <property type="entry name" value="4pyrrol_Mease"/>
</dbReference>
<evidence type="ECO:0000256" key="1">
    <source>
        <dbReference type="ARBA" id="ARBA00004953"/>
    </source>
</evidence>
<dbReference type="RefSeq" id="WP_269311797.1">
    <property type="nucleotide sequence ID" value="NZ_CP114052.1"/>
</dbReference>
<dbReference type="CDD" id="cd11645">
    <property type="entry name" value="Precorrin_2_C20_MT"/>
    <property type="match status" value="1"/>
</dbReference>
<keyword evidence="5 9" id="KW-0808">Transferase</keyword>
<keyword evidence="4 9" id="KW-0489">Methyltransferase</keyword>
<keyword evidence="6" id="KW-0949">S-adenosyl-L-methionine</keyword>
<dbReference type="InterPro" id="IPR035996">
    <property type="entry name" value="4pyrrol_Methylase_sf"/>
</dbReference>
<reference evidence="9" key="1">
    <citation type="submission" date="2022-12" db="EMBL/GenBank/DDBJ databases">
        <title>Peptostreptococcus.</title>
        <authorList>
            <person name="Lee S.H."/>
        </authorList>
    </citation>
    <scope>NUCLEOTIDE SEQUENCE</scope>
    <source>
        <strain evidence="9">CBA3647</strain>
    </source>
</reference>
<evidence type="ECO:0000256" key="6">
    <source>
        <dbReference type="ARBA" id="ARBA00022691"/>
    </source>
</evidence>
<comment type="pathway">
    <text evidence="1">Cofactor biosynthesis; adenosylcobalamin biosynthesis.</text>
</comment>
<dbReference type="Gene3D" id="3.40.1010.10">
    <property type="entry name" value="Cobalt-precorrin-4 Transmethylase, Domain 1"/>
    <property type="match status" value="1"/>
</dbReference>
<dbReference type="EC" id="2.1.1.151" evidence="7"/>
<dbReference type="Pfam" id="PF00590">
    <property type="entry name" value="TP_methylase"/>
    <property type="match status" value="1"/>
</dbReference>
<evidence type="ECO:0000313" key="9">
    <source>
        <dbReference type="EMBL" id="WAW15104.1"/>
    </source>
</evidence>
<comment type="subunit">
    <text evidence="7">Homodimer.</text>
</comment>
<dbReference type="Gene3D" id="3.30.950.10">
    <property type="entry name" value="Methyltransferase, Cobalt-precorrin-4 Transmethylase, Domain 2"/>
    <property type="match status" value="1"/>
</dbReference>
<comment type="catalytic activity">
    <reaction evidence="7">
        <text>Co-precorrin-2 + S-adenosyl-L-methionine = Co-precorrin-3 + S-adenosyl-L-homocysteine + H(+)</text>
        <dbReference type="Rhea" id="RHEA:17997"/>
        <dbReference type="ChEBI" id="CHEBI:15378"/>
        <dbReference type="ChEBI" id="CHEBI:57856"/>
        <dbReference type="ChEBI" id="CHEBI:59789"/>
        <dbReference type="ChEBI" id="CHEBI:60053"/>
        <dbReference type="ChEBI" id="CHEBI:60060"/>
        <dbReference type="EC" id="2.1.1.151"/>
    </reaction>
</comment>
<dbReference type="InterPro" id="IPR014777">
    <property type="entry name" value="4pyrrole_Mease_sub1"/>
</dbReference>
<dbReference type="InterPro" id="IPR014776">
    <property type="entry name" value="4pyrrole_Mease_sub2"/>
</dbReference>
<dbReference type="EMBL" id="CP114052">
    <property type="protein sequence ID" value="WAW15104.1"/>
    <property type="molecule type" value="Genomic_DNA"/>
</dbReference>
<dbReference type="Proteomes" id="UP001164187">
    <property type="component" value="Chromosome"/>
</dbReference>
<name>A0ABY7JRK0_9FIRM</name>
<comment type="function">
    <text evidence="7">Methylates cobalt-precorrin-2 at the C-20 position to produce cobalt-precorrin-3A in the anaerobic cobalamin biosynthesis pathway.</text>
</comment>
<dbReference type="PANTHER" id="PTHR43467:SF2">
    <property type="entry name" value="COBALT-PRECORRIN-2 C(20)-METHYLTRANSFERASE"/>
    <property type="match status" value="1"/>
</dbReference>
<dbReference type="PANTHER" id="PTHR43467">
    <property type="entry name" value="COBALT-PRECORRIN-2 C(20)-METHYLTRANSFERASE"/>
    <property type="match status" value="1"/>
</dbReference>
<evidence type="ECO:0000256" key="7">
    <source>
        <dbReference type="PIRNR" id="PIRNR036427"/>
    </source>
</evidence>
<dbReference type="GO" id="GO:0030788">
    <property type="term" value="F:precorrin-2 C20-methyltransferase activity"/>
    <property type="evidence" value="ECO:0007669"/>
    <property type="project" value="UniProtKB-EC"/>
</dbReference>
<evidence type="ECO:0000256" key="4">
    <source>
        <dbReference type="ARBA" id="ARBA00022603"/>
    </source>
</evidence>
<dbReference type="PIRSF" id="PIRSF036427">
    <property type="entry name" value="Precrrn-2_mtase"/>
    <property type="match status" value="1"/>
</dbReference>
<sequence length="239" mass="27088">MNNKAKLYGIGVGPGDPELLTIKAIKTIEKIDILYTPLASEKGESTSKKIISEYIRQDLEIKERHFPMTNDIESKISAWDLISIEIMEDVKSGKSVGLISLGDPMIYSTYVYILQRVIDSIEVETIPGITSFTNISSSNNFPLSMDKEALAIVPSTENIHRIRNIIKEFDSIVLMKVYKNFKVILELLFELGLEKHAIMVSNSSMENEIKYKNLNTVYELDSIPYFSTIIINKKIDKSI</sequence>
<keyword evidence="3" id="KW-0169">Cobalamin biosynthesis</keyword>
<evidence type="ECO:0000256" key="2">
    <source>
        <dbReference type="ARBA" id="ARBA00005879"/>
    </source>
</evidence>
<dbReference type="InterPro" id="IPR012382">
    <property type="entry name" value="CobI/CbiL"/>
</dbReference>
<gene>
    <name evidence="9" type="primary">cobI</name>
    <name evidence="9" type="ORF">O0R46_01255</name>
</gene>
<proteinExistence type="inferred from homology"/>